<dbReference type="AlphaFoldDB" id="A0A284QWZ5"/>
<reference evidence="4" key="1">
    <citation type="journal article" date="2017" name="Nat. Ecol. Evol.">
        <title>Genome expansion and lineage-specific genetic innovations in the forest pathogenic fungi Armillaria.</title>
        <authorList>
            <person name="Sipos G."/>
            <person name="Prasanna A.N."/>
            <person name="Walter M.C."/>
            <person name="O'Connor E."/>
            <person name="Balint B."/>
            <person name="Krizsan K."/>
            <person name="Kiss B."/>
            <person name="Hess J."/>
            <person name="Varga T."/>
            <person name="Slot J."/>
            <person name="Riley R."/>
            <person name="Boka B."/>
            <person name="Rigling D."/>
            <person name="Barry K."/>
            <person name="Lee J."/>
            <person name="Mihaltcheva S."/>
            <person name="LaButti K."/>
            <person name="Lipzen A."/>
            <person name="Waldron R."/>
            <person name="Moloney N.M."/>
            <person name="Sperisen C."/>
            <person name="Kredics L."/>
            <person name="Vagvoelgyi C."/>
            <person name="Patrignani A."/>
            <person name="Fitzpatrick D."/>
            <person name="Nagy I."/>
            <person name="Doyle S."/>
            <person name="Anderson J.B."/>
            <person name="Grigoriev I.V."/>
            <person name="Gueldener U."/>
            <person name="Muensterkoetter M."/>
            <person name="Nagy L.G."/>
        </authorList>
    </citation>
    <scope>NUCLEOTIDE SEQUENCE [LARGE SCALE GENOMIC DNA]</scope>
    <source>
        <strain evidence="4">C18/9</strain>
    </source>
</reference>
<evidence type="ECO:0000256" key="1">
    <source>
        <dbReference type="SAM" id="MobiDB-lite"/>
    </source>
</evidence>
<evidence type="ECO:0000313" key="3">
    <source>
        <dbReference type="EMBL" id="SJL00988.1"/>
    </source>
</evidence>
<organism evidence="3 4">
    <name type="scientific">Armillaria ostoyae</name>
    <name type="common">Armillaria root rot fungus</name>
    <dbReference type="NCBI Taxonomy" id="47428"/>
    <lineage>
        <taxon>Eukaryota</taxon>
        <taxon>Fungi</taxon>
        <taxon>Dikarya</taxon>
        <taxon>Basidiomycota</taxon>
        <taxon>Agaricomycotina</taxon>
        <taxon>Agaricomycetes</taxon>
        <taxon>Agaricomycetidae</taxon>
        <taxon>Agaricales</taxon>
        <taxon>Marasmiineae</taxon>
        <taxon>Physalacriaceae</taxon>
        <taxon>Armillaria</taxon>
    </lineage>
</organism>
<feature type="region of interest" description="Disordered" evidence="1">
    <location>
        <begin position="184"/>
        <end position="452"/>
    </location>
</feature>
<feature type="region of interest" description="Disordered" evidence="1">
    <location>
        <begin position="74"/>
        <end position="113"/>
    </location>
</feature>
<feature type="transmembrane region" description="Helical" evidence="2">
    <location>
        <begin position="6"/>
        <end position="32"/>
    </location>
</feature>
<feature type="compositionally biased region" description="Polar residues" evidence="1">
    <location>
        <begin position="276"/>
        <end position="301"/>
    </location>
</feature>
<evidence type="ECO:0000313" key="4">
    <source>
        <dbReference type="Proteomes" id="UP000219338"/>
    </source>
</evidence>
<accession>A0A284QWZ5</accession>
<keyword evidence="2" id="KW-0472">Membrane</keyword>
<feature type="compositionally biased region" description="Low complexity" evidence="1">
    <location>
        <begin position="399"/>
        <end position="408"/>
    </location>
</feature>
<name>A0A284QWZ5_ARMOS</name>
<feature type="compositionally biased region" description="Basic and acidic residues" evidence="1">
    <location>
        <begin position="437"/>
        <end position="452"/>
    </location>
</feature>
<feature type="compositionally biased region" description="Low complexity" evidence="1">
    <location>
        <begin position="302"/>
        <end position="315"/>
    </location>
</feature>
<sequence>MTPDELTITIVSAIGGACLLSLLVALLVLANVDQLRRLLHIRPLTPPTLPAHYVVPYVEPRPLMEPMGAIHAPAPQRRSTYRATSSDEHLPPRNATPGPSNVPRTPPPAYDPAEAEEYGRFLWTVFCSPTPDLPLITIPNSPEAPVRALLPKPDNETTISPTPVHHQYLLGTLHTRGVRINTPAHLCPLPDSDSDSDSSDYGGNEPGATSGPSSRPLTEPSLALTDLRPGSSAGSTSSLEADSRDQKTESGWGDTSPLPKDPRSPVSGETPPLPRESTTIGFVQSTTPLPATISRTYVQEQPRSSVPSPTYYSPSHWQRETAQISTAPPDFDNFNQDPETFGWAEEEDYKDENPLDYGDYRGYTSAPHFYHQPFPLPDSPTYAGDHQEYPQPHARRIQQYRPPQYGQYQLGGQGPDDLSPEGSGTAIPDPSQPSNQERLDAARRQSETNRREYDVLKAQMEAAQAKMVTYDATWDFNQPPAPSKGKEPDRG</sequence>
<protein>
    <submittedName>
        <fullName evidence="3">Uncharacterized protein</fullName>
    </submittedName>
</protein>
<gene>
    <name evidence="3" type="ORF">ARMOST_04302</name>
</gene>
<dbReference type="Proteomes" id="UP000219338">
    <property type="component" value="Unassembled WGS sequence"/>
</dbReference>
<keyword evidence="4" id="KW-1185">Reference proteome</keyword>
<evidence type="ECO:0000256" key="2">
    <source>
        <dbReference type="SAM" id="Phobius"/>
    </source>
</evidence>
<keyword evidence="2" id="KW-1133">Transmembrane helix</keyword>
<dbReference type="EMBL" id="FUEG01000003">
    <property type="protein sequence ID" value="SJL00988.1"/>
    <property type="molecule type" value="Genomic_DNA"/>
</dbReference>
<proteinExistence type="predicted"/>
<keyword evidence="2" id="KW-0812">Transmembrane</keyword>